<keyword evidence="3" id="KW-1185">Reference proteome</keyword>
<accession>A0A7G6X2T5</accession>
<dbReference type="AlphaFoldDB" id="A0A7G6X2T5"/>
<dbReference type="KEGG" id="kqi:F1D05_24860"/>
<gene>
    <name evidence="2" type="ORF">F1D05_24860</name>
</gene>
<feature type="compositionally biased region" description="Polar residues" evidence="1">
    <location>
        <begin position="282"/>
        <end position="293"/>
    </location>
</feature>
<reference evidence="3" key="1">
    <citation type="submission" date="2019-09" db="EMBL/GenBank/DDBJ databases">
        <title>Antimicrobial potential of Antarctic Bacteria.</title>
        <authorList>
            <person name="Benaud N."/>
            <person name="Edwards R.J."/>
            <person name="Ferrari B.C."/>
        </authorList>
    </citation>
    <scope>NUCLEOTIDE SEQUENCE [LARGE SCALE GENOMIC DNA]</scope>
    <source>
        <strain evidence="3">SPB151</strain>
    </source>
</reference>
<protein>
    <submittedName>
        <fullName evidence="2">Uncharacterized protein</fullName>
    </submittedName>
</protein>
<dbReference type="RefSeq" id="WP_185442898.1">
    <property type="nucleotide sequence ID" value="NZ_CP043661.1"/>
</dbReference>
<proteinExistence type="predicted"/>
<feature type="region of interest" description="Disordered" evidence="1">
    <location>
        <begin position="272"/>
        <end position="293"/>
    </location>
</feature>
<evidence type="ECO:0000256" key="1">
    <source>
        <dbReference type="SAM" id="MobiDB-lite"/>
    </source>
</evidence>
<sequence>MLHGSPAHTVTIGAAAPETVDIPVSAFPTSERLRIDVRAITSPWNTLVGSSAVFDTDLRFDGYIQELRPNTDGTLGLTWIYTGTPDDATDPLDLPISHLGGPLVSTPTGCDWQQVGNLTGSTVATTMANRPRPHQLRFRSNEEWGNSDSVETWEIDSQAVTPLSLPSVANFNQTLTLKGKLELVRPGACAAGKPRPTLQTQPSTGGTLKMSWNIVTSSDDTPADPLDLPLPYNSRPLVSAPVGCDWQELPAVPGQKVTTTLPAHSLPYRVSTRTTEEWAGTTGPTRSASSRPG</sequence>
<organism evidence="2 3">
    <name type="scientific">Kribbella qitaiheensis</name>
    <dbReference type="NCBI Taxonomy" id="1544730"/>
    <lineage>
        <taxon>Bacteria</taxon>
        <taxon>Bacillati</taxon>
        <taxon>Actinomycetota</taxon>
        <taxon>Actinomycetes</taxon>
        <taxon>Propionibacteriales</taxon>
        <taxon>Kribbellaceae</taxon>
        <taxon>Kribbella</taxon>
    </lineage>
</organism>
<dbReference type="Proteomes" id="UP000515563">
    <property type="component" value="Chromosome"/>
</dbReference>
<evidence type="ECO:0000313" key="3">
    <source>
        <dbReference type="Proteomes" id="UP000515563"/>
    </source>
</evidence>
<reference evidence="2 3" key="2">
    <citation type="journal article" date="2020" name="Microbiol. Resour. Announc.">
        <title>Antarctic desert soil bacteria exhibit high novel natural product potential, evaluated through long-read genome sequencing and comparative genomics.</title>
        <authorList>
            <person name="Benaud N."/>
            <person name="Edwards R.J."/>
            <person name="Amos T.G."/>
            <person name="D'Agostino P.M."/>
            <person name="Gutierrez-Chavez C."/>
            <person name="Montgomery K."/>
            <person name="Nicetic I."/>
            <person name="Ferrari B.C."/>
        </authorList>
    </citation>
    <scope>NUCLEOTIDE SEQUENCE [LARGE SCALE GENOMIC DNA]</scope>
    <source>
        <strain evidence="2 3">SPB151</strain>
    </source>
</reference>
<evidence type="ECO:0000313" key="2">
    <source>
        <dbReference type="EMBL" id="QNE20550.1"/>
    </source>
</evidence>
<dbReference type="EMBL" id="CP043661">
    <property type="protein sequence ID" value="QNE20550.1"/>
    <property type="molecule type" value="Genomic_DNA"/>
</dbReference>
<name>A0A7G6X2T5_9ACTN</name>